<dbReference type="Proteomes" id="UP000079169">
    <property type="component" value="Unplaced"/>
</dbReference>
<feature type="compositionally biased region" description="Low complexity" evidence="9">
    <location>
        <begin position="541"/>
        <end position="550"/>
    </location>
</feature>
<dbReference type="PROSITE" id="PS00018">
    <property type="entry name" value="EF_HAND_1"/>
    <property type="match status" value="1"/>
</dbReference>
<dbReference type="GeneID" id="103505293"/>
<feature type="region of interest" description="Disordered" evidence="9">
    <location>
        <begin position="232"/>
        <end position="282"/>
    </location>
</feature>
<protein>
    <submittedName>
        <fullName evidence="13">Helicase domino</fullName>
    </submittedName>
</protein>
<evidence type="ECO:0000256" key="8">
    <source>
        <dbReference type="ARBA" id="ARBA00023242"/>
    </source>
</evidence>
<dbReference type="InterPro" id="IPR014001">
    <property type="entry name" value="Helicase_ATP-bd"/>
</dbReference>
<evidence type="ECO:0000259" key="11">
    <source>
        <dbReference type="PROSITE" id="PS51204"/>
    </source>
</evidence>
<feature type="compositionally biased region" description="Basic residues" evidence="9">
    <location>
        <begin position="1417"/>
        <end position="1429"/>
    </location>
</feature>
<evidence type="ECO:0000256" key="3">
    <source>
        <dbReference type="ARBA" id="ARBA00022801"/>
    </source>
</evidence>
<feature type="compositionally biased region" description="Low complexity" evidence="9">
    <location>
        <begin position="914"/>
        <end position="926"/>
    </location>
</feature>
<feature type="region of interest" description="Disordered" evidence="9">
    <location>
        <begin position="1"/>
        <end position="25"/>
    </location>
</feature>
<dbReference type="InterPro" id="IPR049730">
    <property type="entry name" value="SNF2/RAD54-like_C"/>
</dbReference>
<evidence type="ECO:0000256" key="7">
    <source>
        <dbReference type="ARBA" id="ARBA00023125"/>
    </source>
</evidence>
<feature type="compositionally biased region" description="Low complexity" evidence="9">
    <location>
        <begin position="886"/>
        <end position="901"/>
    </location>
</feature>
<feature type="region of interest" description="Disordered" evidence="9">
    <location>
        <begin position="587"/>
        <end position="622"/>
    </location>
</feature>
<dbReference type="Gene3D" id="3.40.50.300">
    <property type="entry name" value="P-loop containing nucleotide triphosphate hydrolases"/>
    <property type="match status" value="1"/>
</dbReference>
<dbReference type="GO" id="GO:0004386">
    <property type="term" value="F:helicase activity"/>
    <property type="evidence" value="ECO:0007669"/>
    <property type="project" value="UniProtKB-KW"/>
</dbReference>
<dbReference type="InterPro" id="IPR000330">
    <property type="entry name" value="SNF2_N"/>
</dbReference>
<reference evidence="13" key="1">
    <citation type="submission" date="2025-08" db="UniProtKB">
        <authorList>
            <consortium name="RefSeq"/>
        </authorList>
    </citation>
    <scope>IDENTIFICATION</scope>
</reference>
<feature type="compositionally biased region" description="Low complexity" evidence="9">
    <location>
        <begin position="1524"/>
        <end position="1535"/>
    </location>
</feature>
<keyword evidence="8" id="KW-0539">Nucleus</keyword>
<evidence type="ECO:0000259" key="10">
    <source>
        <dbReference type="PROSITE" id="PS51192"/>
    </source>
</evidence>
<feature type="region of interest" description="Disordered" evidence="9">
    <location>
        <begin position="886"/>
        <end position="926"/>
    </location>
</feature>
<dbReference type="STRING" id="121845.A0A3Q0IP51"/>
<dbReference type="InterPro" id="IPR018247">
    <property type="entry name" value="EF_Hand_1_Ca_BS"/>
</dbReference>
<dbReference type="PANTHER" id="PTHR45685:SF1">
    <property type="entry name" value="HELICASE SRCAP"/>
    <property type="match status" value="1"/>
</dbReference>
<evidence type="ECO:0000256" key="4">
    <source>
        <dbReference type="ARBA" id="ARBA00022806"/>
    </source>
</evidence>
<dbReference type="InterPro" id="IPR038718">
    <property type="entry name" value="SNF2-like_sf"/>
</dbReference>
<feature type="compositionally biased region" description="Low complexity" evidence="9">
    <location>
        <begin position="587"/>
        <end position="596"/>
    </location>
</feature>
<dbReference type="Pfam" id="PF07529">
    <property type="entry name" value="HSA"/>
    <property type="match status" value="1"/>
</dbReference>
<feature type="compositionally biased region" description="Low complexity" evidence="9">
    <location>
        <begin position="603"/>
        <end position="613"/>
    </location>
</feature>
<dbReference type="InterPro" id="IPR027417">
    <property type="entry name" value="P-loop_NTPase"/>
</dbReference>
<evidence type="ECO:0000256" key="6">
    <source>
        <dbReference type="ARBA" id="ARBA00022853"/>
    </source>
</evidence>
<dbReference type="PROSITE" id="PS51192">
    <property type="entry name" value="HELICASE_ATP_BIND_1"/>
    <property type="match status" value="1"/>
</dbReference>
<dbReference type="InterPro" id="IPR050520">
    <property type="entry name" value="INO80/SWR1_helicase"/>
</dbReference>
<keyword evidence="4 13" id="KW-0347">Helicase</keyword>
<dbReference type="Gene3D" id="3.40.50.10810">
    <property type="entry name" value="Tandem AAA-ATPase domain"/>
    <property type="match status" value="1"/>
</dbReference>
<keyword evidence="7" id="KW-0238">DNA-binding</keyword>
<evidence type="ECO:0000256" key="9">
    <source>
        <dbReference type="SAM" id="MobiDB-lite"/>
    </source>
</evidence>
<evidence type="ECO:0000256" key="1">
    <source>
        <dbReference type="ARBA" id="ARBA00004123"/>
    </source>
</evidence>
<gene>
    <name evidence="13" type="primary">LOC103505293</name>
</gene>
<name>A0A3Q0IP51_DIACI</name>
<dbReference type="SUPFAM" id="SSF52540">
    <property type="entry name" value="P-loop containing nucleoside triphosphate hydrolases"/>
    <property type="match status" value="2"/>
</dbReference>
<keyword evidence="12" id="KW-1185">Reference proteome</keyword>
<feature type="compositionally biased region" description="Polar residues" evidence="9">
    <location>
        <begin position="452"/>
        <end position="463"/>
    </location>
</feature>
<dbReference type="GO" id="GO:0006338">
    <property type="term" value="P:chromatin remodeling"/>
    <property type="evidence" value="ECO:0007669"/>
    <property type="project" value="TreeGrafter"/>
</dbReference>
<feature type="compositionally biased region" description="Basic and acidic residues" evidence="9">
    <location>
        <begin position="488"/>
        <end position="507"/>
    </location>
</feature>
<sequence>MPNPIRESTVHSESPSHSIPGMNGGGVVSGNMLGVSANSNMATFAHVGTSGGGVGMGGASGGVSTSRKRPHDAQELISIARKVMKLNKDALDARLMQVFIRQSELNIFELTTLKKRGPALTTFLKNHSLRDPDEIIAAIQGEVPQHREKVVVSRALLSDKSQLGVSAPMGTPVPHVPSLQPEIKLAGAGGIPVAISTTLPPAVARLSQQQGVGSSSGVRTPGGRHGMVFGLSTPSTSPHSTPLTPGGTPLDPCRTPDKLSSGPSALKATGPGSRLSSGGGGRLDPADQIAEKAKQEAYVLQRVASLQREGLWFEKRLPKVAEPTRTKAHWDYLLEEMTWISTDFAQERKWKKAMARKIARSIQKHFQEKKQLQLRAEKAAETHARKLASYMARGVKQFWNNVGKLVEFKQTTLLEEKRKQALDQHLSFIVGETEKFSSLVAESMNKPALGSGPSSLNQDSVPVSLSDGEFQPDGEWSDDEETIEREEEQVKPTEQEREIEMLQKESELSLDDILDQLPPGYLEQRAKDIEVQLSDEDDNLTGSDDQGSSADDLDDNDDLTSARSLDQETDSGLSSLLTDPSAGAGGLSSLLAESTGSAGGPGASAAGTGPSAGREGKDEAEADKKMNDVAALAESIQPKGYTLESTTVATPVPFLLQFPLREYQHVGLDWLVTMYERGLNGILADEMGLGKTIQTISLLAHLACEKGIWGPHLIVVPTSVLLNWEMELKKWAPGFKVLTYYGNIKERKAKRQGWTKPNSFHVCVTSYKLAVQDHQSFRRKAWRYLILDEAQNIKNFKSQRWQLLLNFNTESVSLPMASVRVVIVNNSATNNNNKVVKTHAINIGNILVRQIICQGGIQGNLVSLASRTTNALTSAIVTVSAAGLSTSSTLSTSGSDAAGGTLRRRKTVDNATGSSENESTSASTASNLFVKPSLEEKRRARREAQLALAARVNAHRLEQPCLLYGSELRTLLRIRPDLPEANDLVVPGYEARVEQLKDVFDNFLVYVPAVTAPTPELRICHPHPSSLHRLRRMEAAMTAELRPKLRLLHPVTSAMCTQFPDPRLIQYDCGKLQSLDVILRKLKAGGHRVLIFTQMTRMLDVLEAFLNFHGHIYLRLDGTTKVDQTFQVDKASLGALESALAAAEDATDVAAAKIAKAEAVADLAEFDESIPVTSLGEGQGESKAEQEVGALMEQLSGVERWAVSFYEAKIAANGAGTEAAVAAAEAELAAVKRDWELDRLASLKREEARRAEAKAESRTELLTFAREDATNQVNEKGRGGVVNGRRADQSRKRKLRGKERRVTKRERRLRGRSEARDVEAREGKFNRKARQESESSKGNVEEGNRKVTRRLRTLSGRTVSNGVPESPAGKNTSSAAKISTDDETCLAEPGAKRGRFRDRPARGMRPEESAGPGDKRAVRKYQMRKRKRTKSDSDEESCSSDSDSDGEVSDSELIASDSEVDVEEDVKESRRPRRDLSGNGGKELGVKGALRGTDGVKGLTDAVRERTSRVSVSERNGEVDGAESESSAGARSSMRATRRRTGVHPNVNETGVLSTKNSPAKLDPSNSTPGKLASNSNSKPGSNSTWPSAKLASPNSKLGSNIPPTSGPNANSKPGSNSTLPNAKLTSTPNSKLGPNAGPKPGVLPKPGPGSHCEEIECVNLSDSDAESDSLTLNQRLRLVR</sequence>
<dbReference type="PROSITE" id="PS51204">
    <property type="entry name" value="HSA"/>
    <property type="match status" value="1"/>
</dbReference>
<feature type="compositionally biased region" description="Polar residues" evidence="9">
    <location>
        <begin position="1355"/>
        <end position="1377"/>
    </location>
</feature>
<feature type="compositionally biased region" description="Low complexity" evidence="9">
    <location>
        <begin position="232"/>
        <end position="250"/>
    </location>
</feature>
<feature type="domain" description="Helicase ATP-binding" evidence="10">
    <location>
        <begin position="672"/>
        <end position="848"/>
    </location>
</feature>
<feature type="compositionally biased region" description="Basic residues" evidence="9">
    <location>
        <begin position="1291"/>
        <end position="1310"/>
    </location>
</feature>
<keyword evidence="3" id="KW-0378">Hydrolase</keyword>
<dbReference type="GO" id="GO:0042393">
    <property type="term" value="F:histone binding"/>
    <property type="evidence" value="ECO:0007669"/>
    <property type="project" value="TreeGrafter"/>
</dbReference>
<feature type="compositionally biased region" description="Basic and acidic residues" evidence="9">
    <location>
        <begin position="1311"/>
        <end position="1345"/>
    </location>
</feature>
<keyword evidence="5" id="KW-0067">ATP-binding</keyword>
<evidence type="ECO:0000313" key="13">
    <source>
        <dbReference type="RefSeq" id="XP_026676428.1"/>
    </source>
</evidence>
<dbReference type="RefSeq" id="XP_026676428.1">
    <property type="nucleotide sequence ID" value="XM_026820627.1"/>
</dbReference>
<dbReference type="CDD" id="cd18793">
    <property type="entry name" value="SF2_C_SNF"/>
    <property type="match status" value="1"/>
</dbReference>
<feature type="compositionally biased region" description="Acidic residues" evidence="9">
    <location>
        <begin position="1433"/>
        <end position="1450"/>
    </location>
</feature>
<dbReference type="SMART" id="SM00487">
    <property type="entry name" value="DEXDc"/>
    <property type="match status" value="1"/>
</dbReference>
<proteinExistence type="predicted"/>
<feature type="domain" description="HSA" evidence="11">
    <location>
        <begin position="317"/>
        <end position="389"/>
    </location>
</feature>
<evidence type="ECO:0000313" key="12">
    <source>
        <dbReference type="Proteomes" id="UP000079169"/>
    </source>
</evidence>
<dbReference type="InterPro" id="IPR014012">
    <property type="entry name" value="HSA_dom"/>
</dbReference>
<keyword evidence="2" id="KW-0547">Nucleotide-binding</keyword>
<dbReference type="KEGG" id="dci:103505293"/>
<keyword evidence="6" id="KW-0156">Chromatin regulator</keyword>
<evidence type="ECO:0000256" key="5">
    <source>
        <dbReference type="ARBA" id="ARBA00022840"/>
    </source>
</evidence>
<accession>A0A3Q0IP51</accession>
<dbReference type="FunFam" id="3.40.50.10810:FF:000005">
    <property type="entry name" value="Photoperiod-independent early flowering 1"/>
    <property type="match status" value="1"/>
</dbReference>
<feature type="compositionally biased region" description="Polar residues" evidence="9">
    <location>
        <begin position="1547"/>
        <end position="1633"/>
    </location>
</feature>
<dbReference type="SMART" id="SM00573">
    <property type="entry name" value="HSA"/>
    <property type="match status" value="1"/>
</dbReference>
<organism evidence="12 13">
    <name type="scientific">Diaphorina citri</name>
    <name type="common">Asian citrus psyllid</name>
    <dbReference type="NCBI Taxonomy" id="121845"/>
    <lineage>
        <taxon>Eukaryota</taxon>
        <taxon>Metazoa</taxon>
        <taxon>Ecdysozoa</taxon>
        <taxon>Arthropoda</taxon>
        <taxon>Hexapoda</taxon>
        <taxon>Insecta</taxon>
        <taxon>Pterygota</taxon>
        <taxon>Neoptera</taxon>
        <taxon>Paraneoptera</taxon>
        <taxon>Hemiptera</taxon>
        <taxon>Sternorrhyncha</taxon>
        <taxon>Psylloidea</taxon>
        <taxon>Psyllidae</taxon>
        <taxon>Diaphorininae</taxon>
        <taxon>Diaphorina</taxon>
    </lineage>
</organism>
<dbReference type="GO" id="GO:0005524">
    <property type="term" value="F:ATP binding"/>
    <property type="evidence" value="ECO:0007669"/>
    <property type="project" value="UniProtKB-KW"/>
</dbReference>
<evidence type="ECO:0000256" key="2">
    <source>
        <dbReference type="ARBA" id="ARBA00022741"/>
    </source>
</evidence>
<dbReference type="Pfam" id="PF00176">
    <property type="entry name" value="SNF2-rel_dom"/>
    <property type="match status" value="1"/>
</dbReference>
<feature type="region of interest" description="Disordered" evidence="9">
    <location>
        <begin position="448"/>
        <end position="560"/>
    </location>
</feature>
<dbReference type="PaxDb" id="121845-A0A3Q0IP51"/>
<feature type="region of interest" description="Disordered" evidence="9">
    <location>
        <begin position="1266"/>
        <end position="1652"/>
    </location>
</feature>
<dbReference type="PANTHER" id="PTHR45685">
    <property type="entry name" value="HELICASE SRCAP-RELATED"/>
    <property type="match status" value="1"/>
</dbReference>
<dbReference type="GO" id="GO:0000812">
    <property type="term" value="C:Swr1 complex"/>
    <property type="evidence" value="ECO:0007669"/>
    <property type="project" value="TreeGrafter"/>
</dbReference>
<dbReference type="GO" id="GO:0003677">
    <property type="term" value="F:DNA binding"/>
    <property type="evidence" value="ECO:0007669"/>
    <property type="project" value="UniProtKB-KW"/>
</dbReference>
<dbReference type="GO" id="GO:0016887">
    <property type="term" value="F:ATP hydrolysis activity"/>
    <property type="evidence" value="ECO:0007669"/>
    <property type="project" value="TreeGrafter"/>
</dbReference>
<comment type="subcellular location">
    <subcellularLocation>
        <location evidence="1">Nucleus</location>
    </subcellularLocation>
</comment>
<feature type="compositionally biased region" description="Acidic residues" evidence="9">
    <location>
        <begin position="470"/>
        <end position="487"/>
    </location>
</feature>
<feature type="compositionally biased region" description="Basic and acidic residues" evidence="9">
    <location>
        <begin position="1397"/>
        <end position="1416"/>
    </location>
</feature>